<sequence length="61" mass="7206">MDNVFHNQMIKYPEMASSFLRTLFNVLLPKSFIFNQSTIINKIKADNILLFIAYSFKDLFL</sequence>
<reference evidence="1 2" key="1">
    <citation type="submission" date="2017-07" db="EMBL/GenBank/DDBJ databases">
        <title>Leptospira spp. isolated from tropical soils.</title>
        <authorList>
            <person name="Thibeaux R."/>
            <person name="Iraola G."/>
            <person name="Ferres I."/>
            <person name="Bierque E."/>
            <person name="Girault D."/>
            <person name="Soupe-Gilbert M.-E."/>
            <person name="Picardeau M."/>
            <person name="Goarant C."/>
        </authorList>
    </citation>
    <scope>NUCLEOTIDE SEQUENCE [LARGE SCALE GENOMIC DNA]</scope>
    <source>
        <strain evidence="1 2">JW2-C-B1</strain>
    </source>
</reference>
<protein>
    <submittedName>
        <fullName evidence="1">Uncharacterized protein</fullName>
    </submittedName>
</protein>
<evidence type="ECO:0000313" key="2">
    <source>
        <dbReference type="Proteomes" id="UP000231919"/>
    </source>
</evidence>
<dbReference type="Proteomes" id="UP000231919">
    <property type="component" value="Unassembled WGS sequence"/>
</dbReference>
<gene>
    <name evidence="1" type="ORF">CH378_18060</name>
</gene>
<comment type="caution">
    <text evidence="1">The sequence shown here is derived from an EMBL/GenBank/DDBJ whole genome shotgun (WGS) entry which is preliminary data.</text>
</comment>
<proteinExistence type="predicted"/>
<keyword evidence="2" id="KW-1185">Reference proteome</keyword>
<dbReference type="EMBL" id="NPDP01000040">
    <property type="protein sequence ID" value="PJZ28383.1"/>
    <property type="molecule type" value="Genomic_DNA"/>
</dbReference>
<accession>A0ABX4N4X6</accession>
<evidence type="ECO:0000313" key="1">
    <source>
        <dbReference type="EMBL" id="PJZ28383.1"/>
    </source>
</evidence>
<name>A0ABX4N4X6_9LEPT</name>
<organism evidence="1 2">
    <name type="scientific">Leptospira kmetyi</name>
    <dbReference type="NCBI Taxonomy" id="408139"/>
    <lineage>
        <taxon>Bacteria</taxon>
        <taxon>Pseudomonadati</taxon>
        <taxon>Spirochaetota</taxon>
        <taxon>Spirochaetia</taxon>
        <taxon>Leptospirales</taxon>
        <taxon>Leptospiraceae</taxon>
        <taxon>Leptospira</taxon>
    </lineage>
</organism>